<keyword evidence="3 6" id="KW-0815">Transposition</keyword>
<dbReference type="PANTHER" id="PTHR33217">
    <property type="entry name" value="TRANSPOSASE FOR INSERTION SEQUENCE ELEMENT IS1081"/>
    <property type="match status" value="1"/>
</dbReference>
<keyword evidence="8" id="KW-1185">Reference proteome</keyword>
<sequence>MEIIERLGEHSGIQDILMTCVDNLPASLKPSACYPQTEIQKCIIYQIRHSTRYMSYQDMHKVTADPEPIYKAATEEAALAELDRFEELGNGVSAGDPQTHLYDQYHRELSSPASQSHQRKEYFPSVALSGMQNNKFCTHLEYDV</sequence>
<proteinExistence type="inferred from homology"/>
<evidence type="ECO:0000256" key="6">
    <source>
        <dbReference type="RuleBase" id="RU365089"/>
    </source>
</evidence>
<accession>M9L8F8</accession>
<comment type="function">
    <text evidence="1 6">Required for the transposition of the insertion element.</text>
</comment>
<comment type="similarity">
    <text evidence="2 6">Belongs to the transposase mutator family.</text>
</comment>
<evidence type="ECO:0000256" key="3">
    <source>
        <dbReference type="ARBA" id="ARBA00022578"/>
    </source>
</evidence>
<organism evidence="7 8">
    <name type="scientific">Paenibacillus popilliae ATCC 14706</name>
    <dbReference type="NCBI Taxonomy" id="1212764"/>
    <lineage>
        <taxon>Bacteria</taxon>
        <taxon>Bacillati</taxon>
        <taxon>Bacillota</taxon>
        <taxon>Bacilli</taxon>
        <taxon>Bacillales</taxon>
        <taxon>Paenibacillaceae</taxon>
        <taxon>Paenibacillus</taxon>
    </lineage>
</organism>
<evidence type="ECO:0000256" key="1">
    <source>
        <dbReference type="ARBA" id="ARBA00002190"/>
    </source>
</evidence>
<gene>
    <name evidence="7" type="ORF">PPOP_0817</name>
</gene>
<protein>
    <recommendedName>
        <fullName evidence="6">Mutator family transposase</fullName>
    </recommendedName>
</protein>
<evidence type="ECO:0000313" key="8">
    <source>
        <dbReference type="Proteomes" id="UP000029453"/>
    </source>
</evidence>
<dbReference type="GO" id="GO:0003677">
    <property type="term" value="F:DNA binding"/>
    <property type="evidence" value="ECO:0007669"/>
    <property type="project" value="UniProtKB-UniRule"/>
</dbReference>
<evidence type="ECO:0000256" key="5">
    <source>
        <dbReference type="ARBA" id="ARBA00023172"/>
    </source>
</evidence>
<dbReference type="Proteomes" id="UP000029453">
    <property type="component" value="Unassembled WGS sequence"/>
</dbReference>
<evidence type="ECO:0000256" key="4">
    <source>
        <dbReference type="ARBA" id="ARBA00023125"/>
    </source>
</evidence>
<dbReference type="InterPro" id="IPR001207">
    <property type="entry name" value="Transposase_mutator"/>
</dbReference>
<keyword evidence="6" id="KW-0814">Transposable element</keyword>
<name>M9L8F8_PAEPP</name>
<dbReference type="PANTHER" id="PTHR33217:SF8">
    <property type="entry name" value="MUTATOR FAMILY TRANSPOSASE"/>
    <property type="match status" value="1"/>
</dbReference>
<reference evidence="7 8" key="1">
    <citation type="submission" date="2012-10" db="EMBL/GenBank/DDBJ databases">
        <title>Draft Genome Sequence of Paenibacillus popilliae ATCC 14706T.</title>
        <authorList>
            <person name="Iiyama K."/>
            <person name="Mori K."/>
            <person name="Mon H."/>
            <person name="Chieda Y."/>
            <person name="Lee J.M."/>
            <person name="Kusakabe T."/>
            <person name="Tashiro K."/>
            <person name="Asano S."/>
            <person name="Yasunaga-Aoki C."/>
            <person name="Shimizu S."/>
        </authorList>
    </citation>
    <scope>NUCLEOTIDE SEQUENCE [LARGE SCALE GENOMIC DNA]</scope>
    <source>
        <strain evidence="7 8">ATCC 14706</strain>
    </source>
</reference>
<evidence type="ECO:0000256" key="2">
    <source>
        <dbReference type="ARBA" id="ARBA00010961"/>
    </source>
</evidence>
<dbReference type="AlphaFoldDB" id="M9L8F8"/>
<dbReference type="EMBL" id="BALG01000037">
    <property type="protein sequence ID" value="GAC41467.1"/>
    <property type="molecule type" value="Genomic_DNA"/>
</dbReference>
<keyword evidence="4 6" id="KW-0238">DNA-binding</keyword>
<dbReference type="GO" id="GO:0006313">
    <property type="term" value="P:DNA transposition"/>
    <property type="evidence" value="ECO:0007669"/>
    <property type="project" value="UniProtKB-UniRule"/>
</dbReference>
<comment type="caution">
    <text evidence="7">The sequence shown here is derived from an EMBL/GenBank/DDBJ whole genome shotgun (WGS) entry which is preliminary data.</text>
</comment>
<evidence type="ECO:0000313" key="7">
    <source>
        <dbReference type="EMBL" id="GAC41467.1"/>
    </source>
</evidence>
<keyword evidence="5 6" id="KW-0233">DNA recombination</keyword>
<dbReference type="GO" id="GO:0004803">
    <property type="term" value="F:transposase activity"/>
    <property type="evidence" value="ECO:0007669"/>
    <property type="project" value="UniProtKB-UniRule"/>
</dbReference>
<dbReference type="Pfam" id="PF00872">
    <property type="entry name" value="Transposase_mut"/>
    <property type="match status" value="1"/>
</dbReference>